<feature type="binding site" evidence="8">
    <location>
        <begin position="294"/>
        <end position="297"/>
    </location>
    <ligand>
        <name>GTP</name>
        <dbReference type="ChEBI" id="CHEBI:37565"/>
        <label>2</label>
    </ligand>
</feature>
<evidence type="ECO:0000256" key="11">
    <source>
        <dbReference type="SAM" id="MobiDB-lite"/>
    </source>
</evidence>
<dbReference type="PANTHER" id="PTHR43834">
    <property type="entry name" value="GTPASE DER"/>
    <property type="match status" value="1"/>
</dbReference>
<evidence type="ECO:0000256" key="10">
    <source>
        <dbReference type="RuleBase" id="RU004481"/>
    </source>
</evidence>
<feature type="compositionally biased region" description="Low complexity" evidence="11">
    <location>
        <begin position="488"/>
        <end position="498"/>
    </location>
</feature>
<evidence type="ECO:0000256" key="5">
    <source>
        <dbReference type="ARBA" id="ARBA00022741"/>
    </source>
</evidence>
<feature type="binding site" evidence="8">
    <location>
        <begin position="118"/>
        <end position="121"/>
    </location>
    <ligand>
        <name>GTP</name>
        <dbReference type="ChEBI" id="CHEBI:37565"/>
        <label>1</label>
    </ligand>
</feature>
<keyword evidence="6 8" id="KW-0342">GTP-binding</keyword>
<evidence type="ECO:0000256" key="4">
    <source>
        <dbReference type="ARBA" id="ARBA00022737"/>
    </source>
</evidence>
<keyword evidence="13" id="KW-0378">Hydrolase</keyword>
<dbReference type="Proteomes" id="UP001595840">
    <property type="component" value="Unassembled WGS sequence"/>
</dbReference>
<feature type="compositionally biased region" description="Basic and acidic residues" evidence="11">
    <location>
        <begin position="458"/>
        <end position="485"/>
    </location>
</feature>
<evidence type="ECO:0000313" key="14">
    <source>
        <dbReference type="Proteomes" id="UP001595840"/>
    </source>
</evidence>
<evidence type="ECO:0000256" key="7">
    <source>
        <dbReference type="ARBA" id="ARBA00032345"/>
    </source>
</evidence>
<dbReference type="SUPFAM" id="SSF52540">
    <property type="entry name" value="P-loop containing nucleoside triphosphate hydrolases"/>
    <property type="match status" value="2"/>
</dbReference>
<accession>A0ABV8V1B8</accession>
<evidence type="ECO:0000259" key="12">
    <source>
        <dbReference type="PROSITE" id="PS51712"/>
    </source>
</evidence>
<dbReference type="HAMAP" id="MF_00195">
    <property type="entry name" value="GTPase_Der"/>
    <property type="match status" value="1"/>
</dbReference>
<dbReference type="Pfam" id="PF01926">
    <property type="entry name" value="MMR_HSR1"/>
    <property type="match status" value="2"/>
</dbReference>
<proteinExistence type="inferred from homology"/>
<dbReference type="InterPro" id="IPR031166">
    <property type="entry name" value="G_ENGA"/>
</dbReference>
<dbReference type="CDD" id="cd01895">
    <property type="entry name" value="EngA2"/>
    <property type="match status" value="1"/>
</dbReference>
<dbReference type="InterPro" id="IPR027417">
    <property type="entry name" value="P-loop_NTPase"/>
</dbReference>
<evidence type="ECO:0000256" key="6">
    <source>
        <dbReference type="ARBA" id="ARBA00023134"/>
    </source>
</evidence>
<feature type="domain" description="EngA-type G" evidence="12">
    <location>
        <begin position="176"/>
        <end position="349"/>
    </location>
</feature>
<dbReference type="PRINTS" id="PR00326">
    <property type="entry name" value="GTP1OBG"/>
</dbReference>
<evidence type="ECO:0000256" key="8">
    <source>
        <dbReference type="HAMAP-Rule" id="MF_00195"/>
    </source>
</evidence>
<dbReference type="PIRSF" id="PIRSF006485">
    <property type="entry name" value="GTP-binding_EngA"/>
    <property type="match status" value="1"/>
</dbReference>
<protein>
    <recommendedName>
        <fullName evidence="2 8">GTPase Der</fullName>
    </recommendedName>
    <alternativeName>
        <fullName evidence="7 8">GTP-binding protein EngA</fullName>
    </alternativeName>
</protein>
<dbReference type="NCBIfam" id="TIGR00231">
    <property type="entry name" value="small_GTP"/>
    <property type="match status" value="2"/>
</dbReference>
<dbReference type="InterPro" id="IPR016484">
    <property type="entry name" value="GTPase_Der"/>
</dbReference>
<dbReference type="RefSeq" id="WP_290262088.1">
    <property type="nucleotide sequence ID" value="NZ_JAUFQG010000004.1"/>
</dbReference>
<dbReference type="InterPro" id="IPR005225">
    <property type="entry name" value="Small_GTP-bd"/>
</dbReference>
<reference evidence="14" key="1">
    <citation type="journal article" date="2019" name="Int. J. Syst. Evol. Microbiol.">
        <title>The Global Catalogue of Microorganisms (GCM) 10K type strain sequencing project: providing services to taxonomists for standard genome sequencing and annotation.</title>
        <authorList>
            <consortium name="The Broad Institute Genomics Platform"/>
            <consortium name="The Broad Institute Genome Sequencing Center for Infectious Disease"/>
            <person name="Wu L."/>
            <person name="Ma J."/>
        </authorList>
    </citation>
    <scope>NUCLEOTIDE SEQUENCE [LARGE SCALE GENOMIC DNA]</scope>
    <source>
        <strain evidence="14">CECT 8570</strain>
    </source>
</reference>
<dbReference type="PANTHER" id="PTHR43834:SF6">
    <property type="entry name" value="GTPASE DER"/>
    <property type="match status" value="1"/>
</dbReference>
<evidence type="ECO:0000256" key="3">
    <source>
        <dbReference type="ARBA" id="ARBA00022517"/>
    </source>
</evidence>
<comment type="subunit">
    <text evidence="8">Associates with the 50S ribosomal subunit.</text>
</comment>
<dbReference type="CDD" id="cd01894">
    <property type="entry name" value="EngA1"/>
    <property type="match status" value="1"/>
</dbReference>
<dbReference type="InterPro" id="IPR032859">
    <property type="entry name" value="KH_dom-like"/>
</dbReference>
<comment type="function">
    <text evidence="8 10">GTPase that plays an essential role in the late steps of ribosome biogenesis.</text>
</comment>
<feature type="region of interest" description="Disordered" evidence="11">
    <location>
        <begin position="429"/>
        <end position="519"/>
    </location>
</feature>
<evidence type="ECO:0000256" key="2">
    <source>
        <dbReference type="ARBA" id="ARBA00020953"/>
    </source>
</evidence>
<sequence length="519" mass="57489">MIPVLALVGRPNVGKSTLFNCLTRSRDALVADYAGLTRDRKYGEGDFEDRKFMVIDTGGISGEEEGIDSVMAGQSLQAIEEADAVLFIVDCRAGLTPADAMIARHLRVRNKPTFVVANKVDGTNPDIALAPFHEMGLGELFATTATHRKGVKALMDHVMGKFPEEEVENPDLPTGIKIAVVGRPNVGKSTLVNRLLGEDRVVVFDQPGTTRDSVYINYERHGSNYTLIDTAGIRRRKNVKETVEKFSIVKTLQAIEDANVVVLMADASEGLVDQDLHLMGHTIDAGRALVIALNKWDGLEETQKEYVKKELERRLRFIDFADTHFISAKHGTGVGHLYESIERAFKSATDKFSTNFLTRLLQDAVREHQPPLVRGHRIKLRYAHPGGHNPPIIVIHGNQTTDLPAAYVRYLEKMFRRALDLHGTPIRLEFKTSDNPFGDKPKAATRHRDGKLQTGKRQAGENRRTYLVRKGAEKPKPSTKPEAKHSAAKAAAKTAAKTGTKKAPAKRTHRTKPTGNKPR</sequence>
<dbReference type="InterPro" id="IPR015946">
    <property type="entry name" value="KH_dom-like_a/b"/>
</dbReference>
<feature type="binding site" evidence="8">
    <location>
        <begin position="9"/>
        <end position="16"/>
    </location>
    <ligand>
        <name>GTP</name>
        <dbReference type="ChEBI" id="CHEBI:37565"/>
        <label>1</label>
    </ligand>
</feature>
<dbReference type="NCBIfam" id="TIGR03594">
    <property type="entry name" value="GTPase_EngA"/>
    <property type="match status" value="1"/>
</dbReference>
<dbReference type="GO" id="GO:0016787">
    <property type="term" value="F:hydrolase activity"/>
    <property type="evidence" value="ECO:0007669"/>
    <property type="project" value="UniProtKB-KW"/>
</dbReference>
<dbReference type="Gene3D" id="3.30.300.20">
    <property type="match status" value="1"/>
</dbReference>
<keyword evidence="4 10" id="KW-0677">Repeat</keyword>
<feature type="compositionally biased region" description="Basic residues" evidence="11">
    <location>
        <begin position="499"/>
        <end position="519"/>
    </location>
</feature>
<evidence type="ECO:0000256" key="1">
    <source>
        <dbReference type="ARBA" id="ARBA00008279"/>
    </source>
</evidence>
<comment type="caution">
    <text evidence="13">The sequence shown here is derived from an EMBL/GenBank/DDBJ whole genome shotgun (WGS) entry which is preliminary data.</text>
</comment>
<evidence type="ECO:0000256" key="9">
    <source>
        <dbReference type="PROSITE-ProRule" id="PRU01049"/>
    </source>
</evidence>
<feature type="compositionally biased region" description="Basic and acidic residues" evidence="11">
    <location>
        <begin position="429"/>
        <end position="451"/>
    </location>
</feature>
<comment type="similarity">
    <text evidence="1 8 9 10">Belongs to the TRAFAC class TrmE-Era-EngA-EngB-Septin-like GTPase superfamily. EngA (Der) GTPase family.</text>
</comment>
<keyword evidence="5 8" id="KW-0547">Nucleotide-binding</keyword>
<keyword evidence="3 8" id="KW-0690">Ribosome biogenesis</keyword>
<dbReference type="Gene3D" id="3.40.50.300">
    <property type="entry name" value="P-loop containing nucleotide triphosphate hydrolases"/>
    <property type="match status" value="2"/>
</dbReference>
<feature type="binding site" evidence="8">
    <location>
        <begin position="182"/>
        <end position="189"/>
    </location>
    <ligand>
        <name>GTP</name>
        <dbReference type="ChEBI" id="CHEBI:37565"/>
        <label>2</label>
    </ligand>
</feature>
<feature type="domain" description="EngA-type G" evidence="12">
    <location>
        <begin position="3"/>
        <end position="166"/>
    </location>
</feature>
<feature type="binding site" evidence="8">
    <location>
        <begin position="56"/>
        <end position="60"/>
    </location>
    <ligand>
        <name>GTP</name>
        <dbReference type="ChEBI" id="CHEBI:37565"/>
        <label>1</label>
    </ligand>
</feature>
<keyword evidence="14" id="KW-1185">Reference proteome</keyword>
<evidence type="ECO:0000313" key="13">
    <source>
        <dbReference type="EMBL" id="MFC4361020.1"/>
    </source>
</evidence>
<dbReference type="Pfam" id="PF14714">
    <property type="entry name" value="KH_dom-like"/>
    <property type="match status" value="1"/>
</dbReference>
<dbReference type="EMBL" id="JBHSCX010000002">
    <property type="protein sequence ID" value="MFC4361020.1"/>
    <property type="molecule type" value="Genomic_DNA"/>
</dbReference>
<feature type="binding site" evidence="8">
    <location>
        <begin position="229"/>
        <end position="233"/>
    </location>
    <ligand>
        <name>GTP</name>
        <dbReference type="ChEBI" id="CHEBI:37565"/>
        <label>2</label>
    </ligand>
</feature>
<dbReference type="PROSITE" id="PS51712">
    <property type="entry name" value="G_ENGA"/>
    <property type="match status" value="2"/>
</dbReference>
<dbReference type="InterPro" id="IPR006073">
    <property type="entry name" value="GTP-bd"/>
</dbReference>
<gene>
    <name evidence="8 13" type="primary">der</name>
    <name evidence="13" type="ORF">ACFOX3_01835</name>
</gene>
<name>A0ABV8V1B8_9GAMM</name>
<organism evidence="13 14">
    <name type="scientific">Simiduia curdlanivorans</name>
    <dbReference type="NCBI Taxonomy" id="1492769"/>
    <lineage>
        <taxon>Bacteria</taxon>
        <taxon>Pseudomonadati</taxon>
        <taxon>Pseudomonadota</taxon>
        <taxon>Gammaproteobacteria</taxon>
        <taxon>Cellvibrionales</taxon>
        <taxon>Cellvibrionaceae</taxon>
        <taxon>Simiduia</taxon>
    </lineage>
</organism>